<dbReference type="GO" id="GO:0000978">
    <property type="term" value="F:RNA polymerase II cis-regulatory region sequence-specific DNA binding"/>
    <property type="evidence" value="ECO:0007669"/>
    <property type="project" value="TreeGrafter"/>
</dbReference>
<feature type="compositionally biased region" description="Basic and acidic residues" evidence="8">
    <location>
        <begin position="148"/>
        <end position="167"/>
    </location>
</feature>
<evidence type="ECO:0000256" key="6">
    <source>
        <dbReference type="ARBA" id="ARBA00023163"/>
    </source>
</evidence>
<keyword evidence="5" id="KW-0805">Transcription regulation</keyword>
<dbReference type="PANTHER" id="PTHR28088">
    <property type="entry name" value="TRANSCRIPTIONAL ACTIVATOR HAA1-RELATED"/>
    <property type="match status" value="1"/>
</dbReference>
<organism evidence="10 11">
    <name type="scientific">Rhodotorula paludigena</name>
    <dbReference type="NCBI Taxonomy" id="86838"/>
    <lineage>
        <taxon>Eukaryota</taxon>
        <taxon>Fungi</taxon>
        <taxon>Dikarya</taxon>
        <taxon>Basidiomycota</taxon>
        <taxon>Pucciniomycotina</taxon>
        <taxon>Microbotryomycetes</taxon>
        <taxon>Sporidiobolales</taxon>
        <taxon>Sporidiobolaceae</taxon>
        <taxon>Rhodotorula</taxon>
    </lineage>
</organism>
<gene>
    <name evidence="10" type="ORF">Rhopal_006868-T1</name>
</gene>
<evidence type="ECO:0000256" key="4">
    <source>
        <dbReference type="ARBA" id="ARBA00023008"/>
    </source>
</evidence>
<dbReference type="PROSITE" id="PS50073">
    <property type="entry name" value="COPPER_FIST_2"/>
    <property type="match status" value="1"/>
</dbReference>
<dbReference type="InterPro" id="IPR036395">
    <property type="entry name" value="Cu_fist_DNA-bd_dom_sf"/>
</dbReference>
<feature type="region of interest" description="Disordered" evidence="8">
    <location>
        <begin position="495"/>
        <end position="542"/>
    </location>
</feature>
<proteinExistence type="predicted"/>
<feature type="domain" description="Copper-fist" evidence="9">
    <location>
        <begin position="1"/>
        <end position="39"/>
    </location>
</feature>
<keyword evidence="3" id="KW-0862">Zinc</keyword>
<feature type="region of interest" description="Disordered" evidence="8">
    <location>
        <begin position="556"/>
        <end position="725"/>
    </location>
</feature>
<keyword evidence="4" id="KW-0186">Copper</keyword>
<feature type="compositionally biased region" description="Low complexity" evidence="8">
    <location>
        <begin position="90"/>
        <end position="128"/>
    </location>
</feature>
<feature type="region of interest" description="Disordered" evidence="8">
    <location>
        <begin position="746"/>
        <end position="773"/>
    </location>
</feature>
<reference evidence="10 11" key="1">
    <citation type="submission" date="2021-12" db="EMBL/GenBank/DDBJ databases">
        <title>High titer production of polyol ester of fatty acids by Rhodotorula paludigena BS15 towards product separation-free biomass refinery.</title>
        <authorList>
            <person name="Mano J."/>
            <person name="Ono H."/>
            <person name="Tanaka T."/>
            <person name="Naito K."/>
            <person name="Sushida H."/>
            <person name="Ike M."/>
            <person name="Tokuyasu K."/>
            <person name="Kitaoka M."/>
        </authorList>
    </citation>
    <scope>NUCLEOTIDE SEQUENCE [LARGE SCALE GENOMIC DNA]</scope>
    <source>
        <strain evidence="10 11">BS15</strain>
    </source>
</reference>
<dbReference type="GO" id="GO:0006878">
    <property type="term" value="P:intracellular copper ion homeostasis"/>
    <property type="evidence" value="ECO:0007669"/>
    <property type="project" value="TreeGrafter"/>
</dbReference>
<dbReference type="GO" id="GO:0005507">
    <property type="term" value="F:copper ion binding"/>
    <property type="evidence" value="ECO:0007669"/>
    <property type="project" value="InterPro"/>
</dbReference>
<dbReference type="Proteomes" id="UP001342314">
    <property type="component" value="Unassembled WGS sequence"/>
</dbReference>
<feature type="compositionally biased region" description="Acidic residues" evidence="8">
    <location>
        <begin position="703"/>
        <end position="720"/>
    </location>
</feature>
<dbReference type="AlphaFoldDB" id="A0AAV5GWF5"/>
<evidence type="ECO:0000313" key="10">
    <source>
        <dbReference type="EMBL" id="GJN93810.1"/>
    </source>
</evidence>
<dbReference type="PANTHER" id="PTHR28088:SF5">
    <property type="entry name" value="TRANSCRIPTIONAL ACTIVATOR HAA1-RELATED"/>
    <property type="match status" value="1"/>
</dbReference>
<evidence type="ECO:0000256" key="7">
    <source>
        <dbReference type="ARBA" id="ARBA00023242"/>
    </source>
</evidence>
<dbReference type="GO" id="GO:0005634">
    <property type="term" value="C:nucleus"/>
    <property type="evidence" value="ECO:0007669"/>
    <property type="project" value="UniProtKB-SubCell"/>
</dbReference>
<feature type="compositionally biased region" description="Acidic residues" evidence="8">
    <location>
        <begin position="807"/>
        <end position="822"/>
    </location>
</feature>
<accession>A0AAV5GWF5</accession>
<feature type="region of interest" description="Disordered" evidence="8">
    <location>
        <begin position="864"/>
        <end position="883"/>
    </location>
</feature>
<dbReference type="GO" id="GO:0000981">
    <property type="term" value="F:DNA-binding transcription factor activity, RNA polymerase II-specific"/>
    <property type="evidence" value="ECO:0007669"/>
    <property type="project" value="TreeGrafter"/>
</dbReference>
<keyword evidence="6" id="KW-0804">Transcription</keyword>
<feature type="compositionally biased region" description="Low complexity" evidence="8">
    <location>
        <begin position="251"/>
        <end position="278"/>
    </location>
</feature>
<dbReference type="SMART" id="SM01090">
    <property type="entry name" value="Copper-fist"/>
    <property type="match status" value="1"/>
</dbReference>
<feature type="region of interest" description="Disordered" evidence="8">
    <location>
        <begin position="797"/>
        <end position="831"/>
    </location>
</feature>
<evidence type="ECO:0000256" key="2">
    <source>
        <dbReference type="ARBA" id="ARBA00022723"/>
    </source>
</evidence>
<dbReference type="SUPFAM" id="SSF57879">
    <property type="entry name" value="Zinc domain conserved in yeast copper-regulated transcription factors"/>
    <property type="match status" value="1"/>
</dbReference>
<evidence type="ECO:0000313" key="11">
    <source>
        <dbReference type="Proteomes" id="UP001342314"/>
    </source>
</evidence>
<name>A0AAV5GWF5_9BASI</name>
<dbReference type="EMBL" id="BQKY01000015">
    <property type="protein sequence ID" value="GJN93810.1"/>
    <property type="molecule type" value="Genomic_DNA"/>
</dbReference>
<keyword evidence="11" id="KW-1185">Reference proteome</keyword>
<dbReference type="FunFam" id="3.90.430.10:FF:000001">
    <property type="entry name" value="Copper fist DNA-binding protein"/>
    <property type="match status" value="1"/>
</dbReference>
<dbReference type="InterPro" id="IPR051763">
    <property type="entry name" value="Copper_Homeo_Regul"/>
</dbReference>
<protein>
    <recommendedName>
        <fullName evidence="9">Copper-fist domain-containing protein</fullName>
    </recommendedName>
</protein>
<feature type="compositionally biased region" description="Low complexity" evidence="8">
    <location>
        <begin position="568"/>
        <end position="591"/>
    </location>
</feature>
<feature type="compositionally biased region" description="Basic residues" evidence="8">
    <location>
        <begin position="179"/>
        <end position="189"/>
    </location>
</feature>
<evidence type="ECO:0000256" key="5">
    <source>
        <dbReference type="ARBA" id="ARBA00023015"/>
    </source>
</evidence>
<feature type="region of interest" description="Disordered" evidence="8">
    <location>
        <begin position="85"/>
        <end position="278"/>
    </location>
</feature>
<feature type="compositionally biased region" description="Basic and acidic residues" evidence="8">
    <location>
        <begin position="609"/>
        <end position="627"/>
    </location>
</feature>
<evidence type="ECO:0000256" key="8">
    <source>
        <dbReference type="SAM" id="MobiDB-lite"/>
    </source>
</evidence>
<dbReference type="Pfam" id="PF00649">
    <property type="entry name" value="Copper-fist"/>
    <property type="match status" value="1"/>
</dbReference>
<sequence length="883" mass="92538">MIIDGVKFACEQCVRGHRQAGCNHVDRPLREIAKRGRPITACSKCRELRKASNTHRTCSHHDTTDAPPVLLKSLPNGAKDMQSLALVRRSSSTKSSVSSAPSGASQSHRTPASTLDSSAASASDQELAIVGRKKSLSRPPSVSRRSSLARDKKPHDLAHGHHADHPTHVNSTYSPYPHHAPKEHHHPHPIPHPSPLSQGQPSSAAARKKGSLSPPESFSEQLAPPAQVPTPDLKLPTLPSLAVRIPQRSNSLPTTTASTSTSTAAFAPTPSAAPTAPPALATTTAPAALTTEQLASAYFFRDVPPQRESVGMSLAVSQPAITAPTAVSAPAAVLELPEPDAIQLSPITPVQELDPEALAFVLGPAAQRPANVSLAPMYGVGTTFYSEPESTNSVAADQQAPYAFHGPTSSASVAPGLFASDFSGPSSTASSDIYPFQGHASGSLPPLNPAVYGYPLEPVSSHTLSSYAGSVAPSVSATSALERLNLDFDLDFEHAQQHQQQAFQPRSQNASQPPSQPISSAASASGHGLAPPPPPVGDVPSQTDLEGILEWLASSSTAGAAPPPPPLRADSGASGTSSGVASAWPSAPPSAHGGGADDDPWSFSGPVRVKREDDSHDQGGARRRVEDREGEGEEQESPPAPGPSGASREEYLREGASSPPPAPPPFVGDDEREKKVVLEPPDPRSFVRQVAEEGDGEARAGDGDGDEDAEGELVDEDDGFDPARVKDEDLEMLRTATITCCDSSALDPAHFSSASHSSDEGAYGVGAGSALDDQPYSLADLDLERFGVDEEWFRSLGLAPGQQFPAEGDDEDDDGYEEDDEASALGGAAGDEGVAAAALEYQRSGWTEEDWVYAGPEAEELVVQQEERDRAEQAHDRGGMWWS</sequence>
<evidence type="ECO:0000256" key="1">
    <source>
        <dbReference type="ARBA" id="ARBA00004123"/>
    </source>
</evidence>
<dbReference type="Gene3D" id="3.90.430.10">
    <property type="entry name" value="Copper fist DNA-binding domain"/>
    <property type="match status" value="1"/>
</dbReference>
<evidence type="ECO:0000256" key="3">
    <source>
        <dbReference type="ARBA" id="ARBA00022833"/>
    </source>
</evidence>
<dbReference type="GO" id="GO:0006879">
    <property type="term" value="P:intracellular iron ion homeostasis"/>
    <property type="evidence" value="ECO:0007669"/>
    <property type="project" value="TreeGrafter"/>
</dbReference>
<dbReference type="GO" id="GO:0045944">
    <property type="term" value="P:positive regulation of transcription by RNA polymerase II"/>
    <property type="evidence" value="ECO:0007669"/>
    <property type="project" value="TreeGrafter"/>
</dbReference>
<dbReference type="InterPro" id="IPR001083">
    <property type="entry name" value="Cu_fist_DNA-bd_dom"/>
</dbReference>
<keyword evidence="7" id="KW-0539">Nucleus</keyword>
<feature type="compositionally biased region" description="Basic and acidic residues" evidence="8">
    <location>
        <begin position="865"/>
        <end position="883"/>
    </location>
</feature>
<comment type="caution">
    <text evidence="10">The sequence shown here is derived from an EMBL/GenBank/DDBJ whole genome shotgun (WGS) entry which is preliminary data.</text>
</comment>
<feature type="compositionally biased region" description="Low complexity" evidence="8">
    <location>
        <begin position="137"/>
        <end position="146"/>
    </location>
</feature>
<comment type="subcellular location">
    <subcellularLocation>
        <location evidence="1">Nucleus</location>
    </subcellularLocation>
</comment>
<feature type="compositionally biased region" description="Low complexity" evidence="8">
    <location>
        <begin position="497"/>
        <end position="529"/>
    </location>
</feature>
<evidence type="ECO:0000259" key="9">
    <source>
        <dbReference type="PROSITE" id="PS50073"/>
    </source>
</evidence>
<dbReference type="SMART" id="SM00412">
    <property type="entry name" value="Cu_FIST"/>
    <property type="match status" value="1"/>
</dbReference>
<keyword evidence="2" id="KW-0479">Metal-binding</keyword>